<dbReference type="RefSeq" id="WP_183383412.1">
    <property type="nucleotide sequence ID" value="NZ_JACHXR010000004.1"/>
</dbReference>
<evidence type="ECO:0000256" key="5">
    <source>
        <dbReference type="ARBA" id="ARBA00023136"/>
    </source>
</evidence>
<dbReference type="GO" id="GO:0012505">
    <property type="term" value="C:endomembrane system"/>
    <property type="evidence" value="ECO:0007669"/>
    <property type="project" value="UniProtKB-SubCell"/>
</dbReference>
<evidence type="ECO:0000256" key="2">
    <source>
        <dbReference type="ARBA" id="ARBA00022448"/>
    </source>
</evidence>
<gene>
    <name evidence="6" type="ORF">FHR97_001761</name>
</gene>
<protein>
    <submittedName>
        <fullName evidence="6">ABC-type nitrate/sulfonate/bicarbonate transport system substrate-binding protein</fullName>
    </submittedName>
</protein>
<reference evidence="6 7" key="1">
    <citation type="submission" date="2020-08" db="EMBL/GenBank/DDBJ databases">
        <title>Genomic Encyclopedia of Type Strains, Phase III (KMG-III): the genomes of soil and plant-associated and newly described type strains.</title>
        <authorList>
            <person name="Whitman W."/>
        </authorList>
    </citation>
    <scope>NUCLEOTIDE SEQUENCE [LARGE SCALE GENOMIC DNA]</scope>
    <source>
        <strain evidence="6 7">CECT 7744</strain>
    </source>
</reference>
<keyword evidence="3" id="KW-1003">Cell membrane</keyword>
<dbReference type="AlphaFoldDB" id="A0A7W5ET13"/>
<evidence type="ECO:0000313" key="7">
    <source>
        <dbReference type="Proteomes" id="UP000518892"/>
    </source>
</evidence>
<dbReference type="PANTHER" id="PTHR30024">
    <property type="entry name" value="ALIPHATIC SULFONATES-BINDING PROTEIN-RELATED"/>
    <property type="match status" value="1"/>
</dbReference>
<sequence>MTASRTAGLERLTLGFIPLLDAALPIIAREGGFFAAEGLDVALSRENAWSTLRDKLAAGLLDGAHMLAPLPLAMSLGISGAACETLAPLVLGRNGNTLVLSSRWSEGMPLPETAIPPGDPDPAAGARDFARRLRHRGGPPPCLAIVHPFSCQHYQLREWLALGGIDADHEVKRVVLPPSRMAEALEEGRIDGFCVGEPWGSLAQRRGGGRIVASGAQLWPDHPEKVLGVTASWAERHPATLAALIRGLTGAADWLGASPEHARQARDWLALPPYLDRAASHLETLAPDTGPARQRLGGDLRPSPAAMAPMAAHLDHALRARGGRLAPARLSACYSPVHFDAATHQERA</sequence>
<keyword evidence="5" id="KW-0472">Membrane</keyword>
<evidence type="ECO:0000256" key="3">
    <source>
        <dbReference type="ARBA" id="ARBA00022475"/>
    </source>
</evidence>
<dbReference type="Pfam" id="PF13379">
    <property type="entry name" value="NMT1_2"/>
    <property type="match status" value="1"/>
</dbReference>
<dbReference type="EMBL" id="JACHXR010000004">
    <property type="protein sequence ID" value="MBB3230909.1"/>
    <property type="molecule type" value="Genomic_DNA"/>
</dbReference>
<dbReference type="SUPFAM" id="SSF53850">
    <property type="entry name" value="Periplasmic binding protein-like II"/>
    <property type="match status" value="1"/>
</dbReference>
<dbReference type="InterPro" id="IPR044527">
    <property type="entry name" value="NrtA/CpmA_ABC-bd_dom"/>
</dbReference>
<keyword evidence="2" id="KW-0813">Transport</keyword>
<accession>A0A7W5ET13</accession>
<dbReference type="Gene3D" id="3.40.190.10">
    <property type="entry name" value="Periplasmic binding protein-like II"/>
    <property type="match status" value="2"/>
</dbReference>
<keyword evidence="7" id="KW-1185">Reference proteome</keyword>
<dbReference type="Proteomes" id="UP000518892">
    <property type="component" value="Unassembled WGS sequence"/>
</dbReference>
<comment type="caution">
    <text evidence="6">The sequence shown here is derived from an EMBL/GenBank/DDBJ whole genome shotgun (WGS) entry which is preliminary data.</text>
</comment>
<proteinExistence type="predicted"/>
<evidence type="ECO:0000313" key="6">
    <source>
        <dbReference type="EMBL" id="MBB3230909.1"/>
    </source>
</evidence>
<dbReference type="PANTHER" id="PTHR30024:SF43">
    <property type="entry name" value="BLL4572 PROTEIN"/>
    <property type="match status" value="1"/>
</dbReference>
<evidence type="ECO:0000256" key="4">
    <source>
        <dbReference type="ARBA" id="ARBA00022519"/>
    </source>
</evidence>
<keyword evidence="4" id="KW-0997">Cell inner membrane</keyword>
<name>A0A7W5ET13_9GAMM</name>
<comment type="subcellular location">
    <subcellularLocation>
        <location evidence="1">Endomembrane system</location>
    </subcellularLocation>
</comment>
<evidence type="ECO:0000256" key="1">
    <source>
        <dbReference type="ARBA" id="ARBA00004308"/>
    </source>
</evidence>
<organism evidence="6 7">
    <name type="scientific">Halomonas stenophila</name>
    <dbReference type="NCBI Taxonomy" id="795312"/>
    <lineage>
        <taxon>Bacteria</taxon>
        <taxon>Pseudomonadati</taxon>
        <taxon>Pseudomonadota</taxon>
        <taxon>Gammaproteobacteria</taxon>
        <taxon>Oceanospirillales</taxon>
        <taxon>Halomonadaceae</taxon>
        <taxon>Halomonas</taxon>
    </lineage>
</organism>
<dbReference type="CDD" id="cd13553">
    <property type="entry name" value="PBP2_NrtA_CpmA_like"/>
    <property type="match status" value="1"/>
</dbReference>